<accession>A0AAV3IM24</accession>
<evidence type="ECO:0000313" key="2">
    <source>
        <dbReference type="Proteomes" id="UP000013028"/>
    </source>
</evidence>
<dbReference type="EMBL" id="APPP01000014">
    <property type="protein sequence ID" value="ENV40639.1"/>
    <property type="molecule type" value="Genomic_DNA"/>
</dbReference>
<dbReference type="InterPro" id="IPR008840">
    <property type="entry name" value="Sipho_Gp157"/>
</dbReference>
<reference evidence="1 2" key="1">
    <citation type="submission" date="2013-02" db="EMBL/GenBank/DDBJ databases">
        <title>The Genome Sequence of Acinetobacter nosocomialis NIPH 386.</title>
        <authorList>
            <consortium name="The Broad Institute Genome Sequencing Platform"/>
            <consortium name="The Broad Institute Genome Sequencing Center for Infectious Disease"/>
            <person name="Cerqueira G."/>
            <person name="Feldgarden M."/>
            <person name="Courvalin P."/>
            <person name="Perichon B."/>
            <person name="Grillot-Courvalin C."/>
            <person name="Clermont D."/>
            <person name="Rocha E."/>
            <person name="Yoon E.-J."/>
            <person name="Nemec A."/>
            <person name="Walker B."/>
            <person name="Young S.K."/>
            <person name="Zeng Q."/>
            <person name="Gargeya S."/>
            <person name="Fitzgerald M."/>
            <person name="Haas B."/>
            <person name="Abouelleil A."/>
            <person name="Alvarado L."/>
            <person name="Arachchi H.M."/>
            <person name="Berlin A.M."/>
            <person name="Chapman S.B."/>
            <person name="Dewar J."/>
            <person name="Goldberg J."/>
            <person name="Griggs A."/>
            <person name="Gujja S."/>
            <person name="Hansen M."/>
            <person name="Howarth C."/>
            <person name="Imamovic A."/>
            <person name="Larimer J."/>
            <person name="McCowan C."/>
            <person name="Murphy C."/>
            <person name="Neiman D."/>
            <person name="Pearson M."/>
            <person name="Priest M."/>
            <person name="Roberts A."/>
            <person name="Saif S."/>
            <person name="Shea T."/>
            <person name="Sisk P."/>
            <person name="Sykes S."/>
            <person name="Wortman J."/>
            <person name="Nusbaum C."/>
            <person name="Birren B."/>
        </authorList>
    </citation>
    <scope>NUCLEOTIDE SEQUENCE [LARGE SCALE GENOMIC DNA]</scope>
    <source>
        <strain evidence="1 2">NIPH 386</strain>
    </source>
</reference>
<evidence type="ECO:0000313" key="1">
    <source>
        <dbReference type="EMBL" id="ENV40639.1"/>
    </source>
</evidence>
<proteinExistence type="predicted"/>
<name>A0AAV3IM24_ACINO</name>
<dbReference type="RefSeq" id="WP_004888476.1">
    <property type="nucleotide sequence ID" value="NZ_KB849570.1"/>
</dbReference>
<sequence>MTTLYDIGYDLAEQVERIQDLLAEGASSDSEEVQLLLEGMVAKEGEWKEKSKRVAKFVHQMMLEEKLIATEAQRLSDKAKRIKSTYGYLHDLLLDQMLEFGVSEIEDPVLSIKVKENPWSVVVKNEEEIPAQFKREKTTVEVDKHALLNARESITDIKGIEFIRTKKLAFK</sequence>
<evidence type="ECO:0008006" key="3">
    <source>
        <dbReference type="Google" id="ProtNLM"/>
    </source>
</evidence>
<protein>
    <recommendedName>
        <fullName evidence="3">Siphovirus Gp157 family protein</fullName>
    </recommendedName>
</protein>
<dbReference type="Proteomes" id="UP000013028">
    <property type="component" value="Unassembled WGS sequence"/>
</dbReference>
<organism evidence="1 2">
    <name type="scientific">Acinetobacter nosocomialis NIPH 386</name>
    <dbReference type="NCBI Taxonomy" id="1217985"/>
    <lineage>
        <taxon>Bacteria</taxon>
        <taxon>Pseudomonadati</taxon>
        <taxon>Pseudomonadota</taxon>
        <taxon>Gammaproteobacteria</taxon>
        <taxon>Moraxellales</taxon>
        <taxon>Moraxellaceae</taxon>
        <taxon>Acinetobacter</taxon>
        <taxon>Acinetobacter calcoaceticus/baumannii complex</taxon>
    </lineage>
</organism>
<gene>
    <name evidence="1" type="ORF">F958_03674</name>
</gene>
<comment type="caution">
    <text evidence="1">The sequence shown here is derived from an EMBL/GenBank/DDBJ whole genome shotgun (WGS) entry which is preliminary data.</text>
</comment>
<dbReference type="Pfam" id="PF05565">
    <property type="entry name" value="Sipho_Gp157"/>
    <property type="match status" value="1"/>
</dbReference>
<dbReference type="AlphaFoldDB" id="A0AAV3IM24"/>